<keyword evidence="2" id="KW-1185">Reference proteome</keyword>
<name>A0A9W6Y179_9STRA</name>
<proteinExistence type="predicted"/>
<comment type="caution">
    <text evidence="1">The sequence shown here is derived from an EMBL/GenBank/DDBJ whole genome shotgun (WGS) entry which is preliminary data.</text>
</comment>
<protein>
    <submittedName>
        <fullName evidence="1">Unnamed protein product</fullName>
    </submittedName>
</protein>
<evidence type="ECO:0000313" key="1">
    <source>
        <dbReference type="EMBL" id="GMF49323.1"/>
    </source>
</evidence>
<organism evidence="1 2">
    <name type="scientific">Phytophthora fragariaefolia</name>
    <dbReference type="NCBI Taxonomy" id="1490495"/>
    <lineage>
        <taxon>Eukaryota</taxon>
        <taxon>Sar</taxon>
        <taxon>Stramenopiles</taxon>
        <taxon>Oomycota</taxon>
        <taxon>Peronosporomycetes</taxon>
        <taxon>Peronosporales</taxon>
        <taxon>Peronosporaceae</taxon>
        <taxon>Phytophthora</taxon>
    </lineage>
</organism>
<reference evidence="1" key="1">
    <citation type="submission" date="2023-04" db="EMBL/GenBank/DDBJ databases">
        <title>Phytophthora fragariaefolia NBRC 109709.</title>
        <authorList>
            <person name="Ichikawa N."/>
            <person name="Sato H."/>
            <person name="Tonouchi N."/>
        </authorList>
    </citation>
    <scope>NUCLEOTIDE SEQUENCE</scope>
    <source>
        <strain evidence="1">NBRC 109709</strain>
    </source>
</reference>
<dbReference type="Proteomes" id="UP001165121">
    <property type="component" value="Unassembled WGS sequence"/>
</dbReference>
<dbReference type="AlphaFoldDB" id="A0A9W6Y179"/>
<gene>
    <name evidence="1" type="ORF">Pfra01_001945200</name>
</gene>
<evidence type="ECO:0000313" key="2">
    <source>
        <dbReference type="Proteomes" id="UP001165121"/>
    </source>
</evidence>
<dbReference type="EMBL" id="BSXT01002513">
    <property type="protein sequence ID" value="GMF49323.1"/>
    <property type="molecule type" value="Genomic_DNA"/>
</dbReference>
<accession>A0A9W6Y179</accession>
<sequence length="435" mass="50364">MGTSASWPFIILPSARAGSHPIYHRASRTDAVQLAIAVDSETGTSARQTIARLLLEHSDLVIVPRDVYNQRSRAKFVIVGGSSRIEILLQNLKEGSFLLLIIQLRCDIDGLYIPYQSIQYAIAEHCWCDGNERHIRIGQAFLSADTKEGYDWALIQLLNLQREHNIPAPQAHARRRSFPRGVDATTGQLQDSIAHKDFFMLFCVLYMPKWKKISTSADKNFIFYLQLKLHMLMTSGLIFESDKLCDVGQMELYLLHACRRISCDDEVLTRFFDLGLVDYFTRMQFWWRQSIGSHWIHIYSADVYVPRRLQVNMFAPVVKVIHRKALLQCLDALNRFDHLIRPCSGSYERTFGLPCGHTLHRKKSRQFLSIRWIFIHIGGSIEIKLRLRYQLGYLNQSAYKTAELAEPWSVDPDYTRQAPVHRTRVAFRPVLRINR</sequence>